<dbReference type="RefSeq" id="WP_084120956.1">
    <property type="nucleotide sequence ID" value="NZ_LT838813.1"/>
</dbReference>
<accession>A0A1W2H6K8</accession>
<reference evidence="2" key="1">
    <citation type="submission" date="2017-04" db="EMBL/GenBank/DDBJ databases">
        <authorList>
            <person name="Varghese N."/>
            <person name="Submissions S."/>
        </authorList>
    </citation>
    <scope>NUCLEOTIDE SEQUENCE [LARGE SCALE GENOMIC DNA]</scope>
    <source>
        <strain evidence="2">DSM 16537</strain>
    </source>
</reference>
<organism evidence="1 2">
    <name type="scientific">Aquiflexum balticum DSM 16537</name>
    <dbReference type="NCBI Taxonomy" id="758820"/>
    <lineage>
        <taxon>Bacteria</taxon>
        <taxon>Pseudomonadati</taxon>
        <taxon>Bacteroidota</taxon>
        <taxon>Cytophagia</taxon>
        <taxon>Cytophagales</taxon>
        <taxon>Cyclobacteriaceae</taxon>
        <taxon>Aquiflexum</taxon>
    </lineage>
</organism>
<dbReference type="Proteomes" id="UP000192333">
    <property type="component" value="Chromosome I"/>
</dbReference>
<evidence type="ECO:0000313" key="2">
    <source>
        <dbReference type="Proteomes" id="UP000192333"/>
    </source>
</evidence>
<gene>
    <name evidence="1" type="ORF">SAMN00777080_2741</name>
</gene>
<dbReference type="EMBL" id="LT838813">
    <property type="protein sequence ID" value="SMD44126.1"/>
    <property type="molecule type" value="Genomic_DNA"/>
</dbReference>
<dbReference type="AlphaFoldDB" id="A0A1W2H6K8"/>
<protein>
    <submittedName>
        <fullName evidence="1">Uncharacterized protein</fullName>
    </submittedName>
</protein>
<evidence type="ECO:0000313" key="1">
    <source>
        <dbReference type="EMBL" id="SMD44126.1"/>
    </source>
</evidence>
<name>A0A1W2H6K8_9BACT</name>
<sequence>MKITILIFTTAILLAYGNRSSDDLRFVSAFANQLSSLDLRISGVPRIGTYIEINPCQVEDSRFQESGTLDPRLIGNWTQSQRYNSGDYSHVTSGTIGFSKEGKLYVYEITSRASIPGFYISEDSDTKVIAMVEMFTKDNEIYVIHPETGKSMFFVKYQINGSYLHTVTEDGAKEMWVRL</sequence>
<keyword evidence="2" id="KW-1185">Reference proteome</keyword>
<proteinExistence type="predicted"/>